<dbReference type="AlphaFoldDB" id="A0A9D1UWJ9"/>
<dbReference type="Proteomes" id="UP000823963">
    <property type="component" value="Unassembled WGS sequence"/>
</dbReference>
<organism evidence="1 2">
    <name type="scientific">Candidatus Ligilactobacillus excrementigallinarum</name>
    <dbReference type="NCBI Taxonomy" id="2838641"/>
    <lineage>
        <taxon>Bacteria</taxon>
        <taxon>Bacillati</taxon>
        <taxon>Bacillota</taxon>
        <taxon>Bacilli</taxon>
        <taxon>Lactobacillales</taxon>
        <taxon>Lactobacillaceae</taxon>
        <taxon>Ligilactobacillus</taxon>
    </lineage>
</organism>
<accession>A0A9D1UWJ9</accession>
<reference evidence="1" key="1">
    <citation type="journal article" date="2021" name="PeerJ">
        <title>Extensive microbial diversity within the chicken gut microbiome revealed by metagenomics and culture.</title>
        <authorList>
            <person name="Gilroy R."/>
            <person name="Ravi A."/>
            <person name="Getino M."/>
            <person name="Pursley I."/>
            <person name="Horton D.L."/>
            <person name="Alikhan N.F."/>
            <person name="Baker D."/>
            <person name="Gharbi K."/>
            <person name="Hall N."/>
            <person name="Watson M."/>
            <person name="Adriaenssens E.M."/>
            <person name="Foster-Nyarko E."/>
            <person name="Jarju S."/>
            <person name="Secka A."/>
            <person name="Antonio M."/>
            <person name="Oren A."/>
            <person name="Chaudhuri R.R."/>
            <person name="La Ragione R."/>
            <person name="Hildebrand F."/>
            <person name="Pallen M.J."/>
        </authorList>
    </citation>
    <scope>NUCLEOTIDE SEQUENCE</scope>
    <source>
        <strain evidence="1">6627</strain>
    </source>
</reference>
<proteinExistence type="predicted"/>
<comment type="caution">
    <text evidence="1">The sequence shown here is derived from an EMBL/GenBank/DDBJ whole genome shotgun (WGS) entry which is preliminary data.</text>
</comment>
<dbReference type="EMBL" id="DXFP01000021">
    <property type="protein sequence ID" value="HIX01667.1"/>
    <property type="molecule type" value="Genomic_DNA"/>
</dbReference>
<sequence>MEKKSITADSDIVSAQIVSLKNKKIILKTEQNKYIEIEYPKSQQKKGSLKIFTEILKDIWHHHLWIPVNQKTNQLLRYDWLS</sequence>
<reference evidence="1" key="2">
    <citation type="submission" date="2021-04" db="EMBL/GenBank/DDBJ databases">
        <authorList>
            <person name="Gilroy R."/>
        </authorList>
    </citation>
    <scope>NUCLEOTIDE SEQUENCE</scope>
    <source>
        <strain evidence="1">6627</strain>
    </source>
</reference>
<evidence type="ECO:0000313" key="1">
    <source>
        <dbReference type="EMBL" id="HIX01667.1"/>
    </source>
</evidence>
<name>A0A9D1UWJ9_9LACO</name>
<evidence type="ECO:0000313" key="2">
    <source>
        <dbReference type="Proteomes" id="UP000823963"/>
    </source>
</evidence>
<protein>
    <submittedName>
        <fullName evidence="1">Uncharacterized protein</fullName>
    </submittedName>
</protein>
<gene>
    <name evidence="1" type="ORF">H9861_02815</name>
</gene>